<organism evidence="4 5">
    <name type="scientific">Apodospora peruviana</name>
    <dbReference type="NCBI Taxonomy" id="516989"/>
    <lineage>
        <taxon>Eukaryota</taxon>
        <taxon>Fungi</taxon>
        <taxon>Dikarya</taxon>
        <taxon>Ascomycota</taxon>
        <taxon>Pezizomycotina</taxon>
        <taxon>Sordariomycetes</taxon>
        <taxon>Sordariomycetidae</taxon>
        <taxon>Sordariales</taxon>
        <taxon>Lasiosphaeriaceae</taxon>
        <taxon>Apodospora</taxon>
    </lineage>
</organism>
<dbReference type="GO" id="GO:0001228">
    <property type="term" value="F:DNA-binding transcription activator activity, RNA polymerase II-specific"/>
    <property type="evidence" value="ECO:0007669"/>
    <property type="project" value="TreeGrafter"/>
</dbReference>
<dbReference type="AlphaFoldDB" id="A0AAE0M253"/>
<name>A0AAE0M253_9PEZI</name>
<evidence type="ECO:0000256" key="1">
    <source>
        <dbReference type="ARBA" id="ARBA00023242"/>
    </source>
</evidence>
<evidence type="ECO:0000256" key="2">
    <source>
        <dbReference type="SAM" id="MobiDB-lite"/>
    </source>
</evidence>
<evidence type="ECO:0000313" key="4">
    <source>
        <dbReference type="EMBL" id="KAK3316265.1"/>
    </source>
</evidence>
<dbReference type="Proteomes" id="UP001283341">
    <property type="component" value="Unassembled WGS sequence"/>
</dbReference>
<reference evidence="4" key="2">
    <citation type="submission" date="2023-06" db="EMBL/GenBank/DDBJ databases">
        <authorList>
            <consortium name="Lawrence Berkeley National Laboratory"/>
            <person name="Haridas S."/>
            <person name="Hensen N."/>
            <person name="Bonometti L."/>
            <person name="Westerberg I."/>
            <person name="Brannstrom I.O."/>
            <person name="Guillou S."/>
            <person name="Cros-Aarteil S."/>
            <person name="Calhoun S."/>
            <person name="Kuo A."/>
            <person name="Mondo S."/>
            <person name="Pangilinan J."/>
            <person name="Riley R."/>
            <person name="Labutti K."/>
            <person name="Andreopoulos B."/>
            <person name="Lipzen A."/>
            <person name="Chen C."/>
            <person name="Yanf M."/>
            <person name="Daum C."/>
            <person name="Ng V."/>
            <person name="Clum A."/>
            <person name="Steindorff A."/>
            <person name="Ohm R."/>
            <person name="Martin F."/>
            <person name="Silar P."/>
            <person name="Natvig D."/>
            <person name="Lalanne C."/>
            <person name="Gautier V."/>
            <person name="Ament-Velasquez S.L."/>
            <person name="Kruys A."/>
            <person name="Hutchinson M.I."/>
            <person name="Powell A.J."/>
            <person name="Barry K."/>
            <person name="Miller A.N."/>
            <person name="Grigoriev I.V."/>
            <person name="Debuchy R."/>
            <person name="Gladieux P."/>
            <person name="Thoren M.H."/>
            <person name="Johannesson H."/>
        </authorList>
    </citation>
    <scope>NUCLEOTIDE SEQUENCE</scope>
    <source>
        <strain evidence="4">CBS 118394</strain>
    </source>
</reference>
<protein>
    <recommendedName>
        <fullName evidence="3">Zn(2)-C6 fungal-type domain-containing protein</fullName>
    </recommendedName>
</protein>
<feature type="region of interest" description="Disordered" evidence="2">
    <location>
        <begin position="41"/>
        <end position="66"/>
    </location>
</feature>
<dbReference type="PANTHER" id="PTHR47784:SF4">
    <property type="entry name" value="ZN(II)2CYS6 TRANSCRIPTION FACTOR (EUROFUNG)"/>
    <property type="match status" value="1"/>
</dbReference>
<dbReference type="InterPro" id="IPR036864">
    <property type="entry name" value="Zn2-C6_fun-type_DNA-bd_sf"/>
</dbReference>
<dbReference type="InterPro" id="IPR001138">
    <property type="entry name" value="Zn2Cys6_DnaBD"/>
</dbReference>
<dbReference type="Gene3D" id="4.10.240.10">
    <property type="entry name" value="Zn(2)-C6 fungal-type DNA-binding domain"/>
    <property type="match status" value="1"/>
</dbReference>
<dbReference type="SMART" id="SM00066">
    <property type="entry name" value="GAL4"/>
    <property type="match status" value="1"/>
</dbReference>
<evidence type="ECO:0000313" key="5">
    <source>
        <dbReference type="Proteomes" id="UP001283341"/>
    </source>
</evidence>
<reference evidence="4" key="1">
    <citation type="journal article" date="2023" name="Mol. Phylogenet. Evol.">
        <title>Genome-scale phylogeny and comparative genomics of the fungal order Sordariales.</title>
        <authorList>
            <person name="Hensen N."/>
            <person name="Bonometti L."/>
            <person name="Westerberg I."/>
            <person name="Brannstrom I.O."/>
            <person name="Guillou S."/>
            <person name="Cros-Aarteil S."/>
            <person name="Calhoun S."/>
            <person name="Haridas S."/>
            <person name="Kuo A."/>
            <person name="Mondo S."/>
            <person name="Pangilinan J."/>
            <person name="Riley R."/>
            <person name="LaButti K."/>
            <person name="Andreopoulos B."/>
            <person name="Lipzen A."/>
            <person name="Chen C."/>
            <person name="Yan M."/>
            <person name="Daum C."/>
            <person name="Ng V."/>
            <person name="Clum A."/>
            <person name="Steindorff A."/>
            <person name="Ohm R.A."/>
            <person name="Martin F."/>
            <person name="Silar P."/>
            <person name="Natvig D.O."/>
            <person name="Lalanne C."/>
            <person name="Gautier V."/>
            <person name="Ament-Velasquez S.L."/>
            <person name="Kruys A."/>
            <person name="Hutchinson M.I."/>
            <person name="Powell A.J."/>
            <person name="Barry K."/>
            <person name="Miller A.N."/>
            <person name="Grigoriev I.V."/>
            <person name="Debuchy R."/>
            <person name="Gladieux P."/>
            <person name="Hiltunen Thoren M."/>
            <person name="Johannesson H."/>
        </authorList>
    </citation>
    <scope>NUCLEOTIDE SEQUENCE</scope>
    <source>
        <strain evidence="4">CBS 118394</strain>
    </source>
</reference>
<dbReference type="PROSITE" id="PS50048">
    <property type="entry name" value="ZN2_CY6_FUNGAL_2"/>
    <property type="match status" value="1"/>
</dbReference>
<feature type="compositionally biased region" description="Polar residues" evidence="2">
    <location>
        <begin position="44"/>
        <end position="55"/>
    </location>
</feature>
<sequence>MMRRRHKKSRRGCLECKRRHIKCDETRPQCINCTTAERDCSYPRATSSDGTSTGHSPVEGPAGARYSVSASPPMTSYAPAPTSGLMIGGDMPSFGLGGPAGHLPDINMVHMELLHHYLTNDLTSYPEMAEHFKHVSMRHALREPYLMYQILALAARHLCYCRPESAVFYQTQAIQLQTRALSLFNSLDVGYFDRSISNLATVFLFSSQLGVQALCDMLSYRDHDFPSALARFMGYLRLHRGVHRVLDGHRAEMVGSDVGPILELGVQWYNVGGEGHECDDIRRRIMSVPDLDAESLDATLKAIDLLQWVIDGEPRAAGRAHVLLSWTTMIGRSFVDLLEAGRPEALAVLAYYFLVLHYCREVWVFGSSGQYFLTSLSNYLGPEWAPWIETPCRLLRQSLEREDAESLDHVDSSLFLADPGQHSVGGGVYWKQPSM</sequence>
<dbReference type="Pfam" id="PF00172">
    <property type="entry name" value="Zn_clus"/>
    <property type="match status" value="1"/>
</dbReference>
<dbReference type="InterPro" id="IPR053157">
    <property type="entry name" value="Sterol_Uptake_Regulator"/>
</dbReference>
<dbReference type="PROSITE" id="PS00463">
    <property type="entry name" value="ZN2_CY6_FUNGAL_1"/>
    <property type="match status" value="1"/>
</dbReference>
<accession>A0AAE0M253</accession>
<gene>
    <name evidence="4" type="ORF">B0H66DRAFT_604565</name>
</gene>
<evidence type="ECO:0000259" key="3">
    <source>
        <dbReference type="PROSITE" id="PS50048"/>
    </source>
</evidence>
<dbReference type="GO" id="GO:0008270">
    <property type="term" value="F:zinc ion binding"/>
    <property type="evidence" value="ECO:0007669"/>
    <property type="project" value="InterPro"/>
</dbReference>
<dbReference type="EMBL" id="JAUEDM010000005">
    <property type="protein sequence ID" value="KAK3316265.1"/>
    <property type="molecule type" value="Genomic_DNA"/>
</dbReference>
<dbReference type="PANTHER" id="PTHR47784">
    <property type="entry name" value="STEROL UPTAKE CONTROL PROTEIN 2"/>
    <property type="match status" value="1"/>
</dbReference>
<comment type="caution">
    <text evidence="4">The sequence shown here is derived from an EMBL/GenBank/DDBJ whole genome shotgun (WGS) entry which is preliminary data.</text>
</comment>
<feature type="domain" description="Zn(2)-C6 fungal-type" evidence="3">
    <location>
        <begin position="12"/>
        <end position="42"/>
    </location>
</feature>
<keyword evidence="5" id="KW-1185">Reference proteome</keyword>
<proteinExistence type="predicted"/>
<dbReference type="SUPFAM" id="SSF57701">
    <property type="entry name" value="Zn2/Cys6 DNA-binding domain"/>
    <property type="match status" value="1"/>
</dbReference>
<keyword evidence="1" id="KW-0539">Nucleus</keyword>
<dbReference type="CDD" id="cd00067">
    <property type="entry name" value="GAL4"/>
    <property type="match status" value="1"/>
</dbReference>